<reference evidence="1 2" key="1">
    <citation type="submission" date="2017-05" db="EMBL/GenBank/DDBJ databases">
        <title>Host range expansion of the Methanosphaera genus to humans and monogastric animals involves recent and extensive reduction in genome content.</title>
        <authorList>
            <person name="Hoedt E.C."/>
            <person name="Volmer J.G."/>
            <person name="Parks D.H."/>
            <person name="Rosewarne C.P."/>
            <person name="Denman S.E."/>
            <person name="Mcsweeney C.S."/>
            <person name="O Cuiv P."/>
            <person name="Hugenholtz P."/>
            <person name="Tyson G.W."/>
            <person name="Morrison M."/>
        </authorList>
    </citation>
    <scope>NUCLEOTIDE SEQUENCE [LARGE SCALE GENOMIC DNA]</scope>
    <source>
        <strain evidence="1 2">PA5</strain>
    </source>
</reference>
<accession>A0A328Q4S4</accession>
<dbReference type="RefSeq" id="WP_112149423.1">
    <property type="nucleotide sequence ID" value="NZ_CATZXA010000054.1"/>
</dbReference>
<proteinExistence type="predicted"/>
<sequence>MKMVSFGIDISDNDISCSDELIKSIENDLYKIEKEAQLAKLTNITGDDIVITAVTRDENLENVNKTIHQVLKDNALGFDDLNGVGNTPSEAGEGISYGIIDLNPNYLPDAIIIGFDTYCGESFVDKVAKSAIDAAKGMDFVGDVGGGCVSDIQHIPGVGYVSSQTDDPVVLASVENVEQVGVVAGAMVGAILGNKNTYLVRRNTPANVIPGSVICSVTALMNGNIIDLAQPLSYKMRILEK</sequence>
<gene>
    <name evidence="1" type="ORF">CA615_02800</name>
</gene>
<protein>
    <submittedName>
        <fullName evidence="1">Uncharacterized protein</fullName>
    </submittedName>
</protein>
<evidence type="ECO:0000313" key="2">
    <source>
        <dbReference type="Proteomes" id="UP000248557"/>
    </source>
</evidence>
<comment type="caution">
    <text evidence="1">The sequence shown here is derived from an EMBL/GenBank/DDBJ whole genome shotgun (WGS) entry which is preliminary data.</text>
</comment>
<organism evidence="1 2">
    <name type="scientific">Methanosphaera stadtmanae</name>
    <dbReference type="NCBI Taxonomy" id="2317"/>
    <lineage>
        <taxon>Archaea</taxon>
        <taxon>Methanobacteriati</taxon>
        <taxon>Methanobacteriota</taxon>
        <taxon>Methanomada group</taxon>
        <taxon>Methanobacteria</taxon>
        <taxon>Methanobacteriales</taxon>
        <taxon>Methanobacteriaceae</taxon>
        <taxon>Methanosphaera</taxon>
    </lineage>
</organism>
<evidence type="ECO:0000313" key="1">
    <source>
        <dbReference type="EMBL" id="RAP03357.1"/>
    </source>
</evidence>
<name>A0A328Q4S4_9EURY</name>
<dbReference type="Proteomes" id="UP000248557">
    <property type="component" value="Unassembled WGS sequence"/>
</dbReference>
<dbReference type="AlphaFoldDB" id="A0A328Q4S4"/>
<dbReference type="EMBL" id="NGJK01000027">
    <property type="protein sequence ID" value="RAP03357.1"/>
    <property type="molecule type" value="Genomic_DNA"/>
</dbReference>